<name>A0A397W5I6_9GLOM</name>
<reference evidence="2 3" key="1">
    <citation type="submission" date="2018-06" db="EMBL/GenBank/DDBJ databases">
        <title>Comparative genomics reveals the genomic features of Rhizophagus irregularis, R. cerebriforme, R. diaphanum and Gigaspora rosea, and their symbiotic lifestyle signature.</title>
        <authorList>
            <person name="Morin E."/>
            <person name="San Clemente H."/>
            <person name="Chen E.C.H."/>
            <person name="De La Providencia I."/>
            <person name="Hainaut M."/>
            <person name="Kuo A."/>
            <person name="Kohler A."/>
            <person name="Murat C."/>
            <person name="Tang N."/>
            <person name="Roy S."/>
            <person name="Loubradou J."/>
            <person name="Henrissat B."/>
            <person name="Grigoriev I.V."/>
            <person name="Corradi N."/>
            <person name="Roux C."/>
            <person name="Martin F.M."/>
        </authorList>
    </citation>
    <scope>NUCLEOTIDE SEQUENCE [LARGE SCALE GENOMIC DNA]</scope>
    <source>
        <strain evidence="2 3">DAOM 194757</strain>
    </source>
</reference>
<evidence type="ECO:0000313" key="3">
    <source>
        <dbReference type="Proteomes" id="UP000266673"/>
    </source>
</evidence>
<dbReference type="EMBL" id="QKWP01000024">
    <property type="protein sequence ID" value="RIB30000.1"/>
    <property type="molecule type" value="Genomic_DNA"/>
</dbReference>
<sequence length="126" mass="14732">MTIIILIVLIKATKIIILIKMNMTFMKKSMMNLIMIQLLYNPPLLTEKHVTQWIIFGYFGIMTLFIFLMSSHCHSIYLLTELYLKASEHTKCPICQKGLTKAIRAQMENLNINLKQFILINLLLQE</sequence>
<feature type="transmembrane region" description="Helical" evidence="1">
    <location>
        <begin position="50"/>
        <end position="69"/>
    </location>
</feature>
<dbReference type="AlphaFoldDB" id="A0A397W5I6"/>
<keyword evidence="1" id="KW-1133">Transmembrane helix</keyword>
<organism evidence="2 3">
    <name type="scientific">Gigaspora rosea</name>
    <dbReference type="NCBI Taxonomy" id="44941"/>
    <lineage>
        <taxon>Eukaryota</taxon>
        <taxon>Fungi</taxon>
        <taxon>Fungi incertae sedis</taxon>
        <taxon>Mucoromycota</taxon>
        <taxon>Glomeromycotina</taxon>
        <taxon>Glomeromycetes</taxon>
        <taxon>Diversisporales</taxon>
        <taxon>Gigasporaceae</taxon>
        <taxon>Gigaspora</taxon>
    </lineage>
</organism>
<evidence type="ECO:0000313" key="2">
    <source>
        <dbReference type="EMBL" id="RIB30000.1"/>
    </source>
</evidence>
<keyword evidence="1" id="KW-0812">Transmembrane</keyword>
<gene>
    <name evidence="2" type="ORF">C2G38_776873</name>
</gene>
<protein>
    <submittedName>
        <fullName evidence="2">Uncharacterized protein</fullName>
    </submittedName>
</protein>
<dbReference type="Proteomes" id="UP000266673">
    <property type="component" value="Unassembled WGS sequence"/>
</dbReference>
<evidence type="ECO:0000256" key="1">
    <source>
        <dbReference type="SAM" id="Phobius"/>
    </source>
</evidence>
<comment type="caution">
    <text evidence="2">The sequence shown here is derived from an EMBL/GenBank/DDBJ whole genome shotgun (WGS) entry which is preliminary data.</text>
</comment>
<accession>A0A397W5I6</accession>
<proteinExistence type="predicted"/>
<keyword evidence="3" id="KW-1185">Reference proteome</keyword>
<keyword evidence="1" id="KW-0472">Membrane</keyword>